<keyword evidence="2" id="KW-1185">Reference proteome</keyword>
<gene>
    <name evidence="1" type="ORF">EC957_010549</name>
</gene>
<evidence type="ECO:0000313" key="2">
    <source>
        <dbReference type="Proteomes" id="UP000723463"/>
    </source>
</evidence>
<dbReference type="AlphaFoldDB" id="A0A9P6EWK5"/>
<evidence type="ECO:0000313" key="1">
    <source>
        <dbReference type="EMBL" id="KAF9536520.1"/>
    </source>
</evidence>
<sequence>MPRISERRRILDETEEVILAALFTSDDELLELAMMYYAWAEESRYLNRSVVYTKADRSFFDIKYYNMSDDVFRQRFRVTRQAFRTIARMIEQHPIFHRNSSSPQLHPAWQLLVALTRLGHYGSRMAVKLVADEMGISSGAHWCRLLLIGFGGLIMSNGKSMASAWALRDFPAVSGVL</sequence>
<dbReference type="Proteomes" id="UP000723463">
    <property type="component" value="Unassembled WGS sequence"/>
</dbReference>
<protein>
    <submittedName>
        <fullName evidence="1">Uncharacterized protein</fullName>
    </submittedName>
</protein>
<organism evidence="1 2">
    <name type="scientific">Mortierella hygrophila</name>
    <dbReference type="NCBI Taxonomy" id="979708"/>
    <lineage>
        <taxon>Eukaryota</taxon>
        <taxon>Fungi</taxon>
        <taxon>Fungi incertae sedis</taxon>
        <taxon>Mucoromycota</taxon>
        <taxon>Mortierellomycotina</taxon>
        <taxon>Mortierellomycetes</taxon>
        <taxon>Mortierellales</taxon>
        <taxon>Mortierellaceae</taxon>
        <taxon>Mortierella</taxon>
    </lineage>
</organism>
<name>A0A9P6EWK5_9FUNG</name>
<reference evidence="1" key="1">
    <citation type="journal article" date="2020" name="Fungal Divers.">
        <title>Resolving the Mortierellaceae phylogeny through synthesis of multi-gene phylogenetics and phylogenomics.</title>
        <authorList>
            <person name="Vandepol N."/>
            <person name="Liber J."/>
            <person name="Desiro A."/>
            <person name="Na H."/>
            <person name="Kennedy M."/>
            <person name="Barry K."/>
            <person name="Grigoriev I.V."/>
            <person name="Miller A.N."/>
            <person name="O'Donnell K."/>
            <person name="Stajich J.E."/>
            <person name="Bonito G."/>
        </authorList>
    </citation>
    <scope>NUCLEOTIDE SEQUENCE</scope>
    <source>
        <strain evidence="1">NRRL 2591</strain>
    </source>
</reference>
<proteinExistence type="predicted"/>
<dbReference type="EMBL" id="JAAAXW010000669">
    <property type="protein sequence ID" value="KAF9536520.1"/>
    <property type="molecule type" value="Genomic_DNA"/>
</dbReference>
<comment type="caution">
    <text evidence="1">The sequence shown here is derived from an EMBL/GenBank/DDBJ whole genome shotgun (WGS) entry which is preliminary data.</text>
</comment>
<accession>A0A9P6EWK5</accession>